<proteinExistence type="predicted"/>
<reference evidence="1" key="1">
    <citation type="journal article" date="2021" name="Nat. Commun.">
        <title>Genetic determinants of endophytism in the Arabidopsis root mycobiome.</title>
        <authorList>
            <person name="Mesny F."/>
            <person name="Miyauchi S."/>
            <person name="Thiergart T."/>
            <person name="Pickel B."/>
            <person name="Atanasova L."/>
            <person name="Karlsson M."/>
            <person name="Huettel B."/>
            <person name="Barry K.W."/>
            <person name="Haridas S."/>
            <person name="Chen C."/>
            <person name="Bauer D."/>
            <person name="Andreopoulos W."/>
            <person name="Pangilinan J."/>
            <person name="LaButti K."/>
            <person name="Riley R."/>
            <person name="Lipzen A."/>
            <person name="Clum A."/>
            <person name="Drula E."/>
            <person name="Henrissat B."/>
            <person name="Kohler A."/>
            <person name="Grigoriev I.V."/>
            <person name="Martin F.M."/>
            <person name="Hacquard S."/>
        </authorList>
    </citation>
    <scope>NUCLEOTIDE SEQUENCE</scope>
    <source>
        <strain evidence="1">MPI-CAGE-CH-0235</strain>
    </source>
</reference>
<keyword evidence="2" id="KW-1185">Reference proteome</keyword>
<sequence>MDHAPQPFSISTRVHPAILPHLGQPKPPMPMTPWVRTVAVASVLAYGAKVCVDMAAERRSSQARALEDDAARRRRNEMLMNEYGDRSSLAELERAVQFYEKK</sequence>
<dbReference type="OrthoDB" id="4338954at2759"/>
<dbReference type="Proteomes" id="UP000813444">
    <property type="component" value="Unassembled WGS sequence"/>
</dbReference>
<evidence type="ECO:0000313" key="2">
    <source>
        <dbReference type="Proteomes" id="UP000813444"/>
    </source>
</evidence>
<dbReference type="AlphaFoldDB" id="A0A8K0WND7"/>
<gene>
    <name evidence="1" type="ORF">B0I35DRAFT_481737</name>
</gene>
<accession>A0A8K0WND7</accession>
<comment type="caution">
    <text evidence="1">The sequence shown here is derived from an EMBL/GenBank/DDBJ whole genome shotgun (WGS) entry which is preliminary data.</text>
</comment>
<evidence type="ECO:0000313" key="1">
    <source>
        <dbReference type="EMBL" id="KAH7310414.1"/>
    </source>
</evidence>
<protein>
    <submittedName>
        <fullName evidence="1">Uncharacterized protein</fullName>
    </submittedName>
</protein>
<dbReference type="EMBL" id="JAGPNK010000012">
    <property type="protein sequence ID" value="KAH7310414.1"/>
    <property type="molecule type" value="Genomic_DNA"/>
</dbReference>
<name>A0A8K0WND7_9HYPO</name>
<organism evidence="1 2">
    <name type="scientific">Stachybotrys elegans</name>
    <dbReference type="NCBI Taxonomy" id="80388"/>
    <lineage>
        <taxon>Eukaryota</taxon>
        <taxon>Fungi</taxon>
        <taxon>Dikarya</taxon>
        <taxon>Ascomycota</taxon>
        <taxon>Pezizomycotina</taxon>
        <taxon>Sordariomycetes</taxon>
        <taxon>Hypocreomycetidae</taxon>
        <taxon>Hypocreales</taxon>
        <taxon>Stachybotryaceae</taxon>
        <taxon>Stachybotrys</taxon>
    </lineage>
</organism>